<proteinExistence type="predicted"/>
<keyword evidence="2" id="KW-1185">Reference proteome</keyword>
<dbReference type="Proteomes" id="UP000828390">
    <property type="component" value="Unassembled WGS sequence"/>
</dbReference>
<protein>
    <submittedName>
        <fullName evidence="1">Uncharacterized protein</fullName>
    </submittedName>
</protein>
<organism evidence="1 2">
    <name type="scientific">Dreissena polymorpha</name>
    <name type="common">Zebra mussel</name>
    <name type="synonym">Mytilus polymorpha</name>
    <dbReference type="NCBI Taxonomy" id="45954"/>
    <lineage>
        <taxon>Eukaryota</taxon>
        <taxon>Metazoa</taxon>
        <taxon>Spiralia</taxon>
        <taxon>Lophotrochozoa</taxon>
        <taxon>Mollusca</taxon>
        <taxon>Bivalvia</taxon>
        <taxon>Autobranchia</taxon>
        <taxon>Heteroconchia</taxon>
        <taxon>Euheterodonta</taxon>
        <taxon>Imparidentia</taxon>
        <taxon>Neoheterodontei</taxon>
        <taxon>Myida</taxon>
        <taxon>Dreissenoidea</taxon>
        <taxon>Dreissenidae</taxon>
        <taxon>Dreissena</taxon>
    </lineage>
</organism>
<reference evidence="1" key="2">
    <citation type="submission" date="2020-11" db="EMBL/GenBank/DDBJ databases">
        <authorList>
            <person name="McCartney M.A."/>
            <person name="Auch B."/>
            <person name="Kono T."/>
            <person name="Mallez S."/>
            <person name="Becker A."/>
            <person name="Gohl D.M."/>
            <person name="Silverstein K.A.T."/>
            <person name="Koren S."/>
            <person name="Bechman K.B."/>
            <person name="Herman A."/>
            <person name="Abrahante J.E."/>
            <person name="Garbe J."/>
        </authorList>
    </citation>
    <scope>NUCLEOTIDE SEQUENCE</scope>
    <source>
        <strain evidence="1">Duluth1</strain>
        <tissue evidence="1">Whole animal</tissue>
    </source>
</reference>
<dbReference type="EMBL" id="JAIWYP010000012">
    <property type="protein sequence ID" value="KAH3729066.1"/>
    <property type="molecule type" value="Genomic_DNA"/>
</dbReference>
<evidence type="ECO:0000313" key="2">
    <source>
        <dbReference type="Proteomes" id="UP000828390"/>
    </source>
</evidence>
<sequence>MVLNPCSTTAVLVALCSEVTRDPSTTTWSVSVDSCVKLCDQSLPLPEATKPEHNKVFSELEGLAVELWNYSVAIKTKGAVTNSSNAKIRYVAFLVLDCCEQKDNSDHYGKRLIMMQVNQIWQRKCSARLKSALKVYRKVCLREIFLQEKVATVKRWRDRN</sequence>
<reference evidence="1" key="1">
    <citation type="journal article" date="2019" name="bioRxiv">
        <title>The Genome of the Zebra Mussel, Dreissena polymorpha: A Resource for Invasive Species Research.</title>
        <authorList>
            <person name="McCartney M.A."/>
            <person name="Auch B."/>
            <person name="Kono T."/>
            <person name="Mallez S."/>
            <person name="Zhang Y."/>
            <person name="Obille A."/>
            <person name="Becker A."/>
            <person name="Abrahante J.E."/>
            <person name="Garbe J."/>
            <person name="Badalamenti J.P."/>
            <person name="Herman A."/>
            <person name="Mangelson H."/>
            <person name="Liachko I."/>
            <person name="Sullivan S."/>
            <person name="Sone E.D."/>
            <person name="Koren S."/>
            <person name="Silverstein K.A.T."/>
            <person name="Beckman K.B."/>
            <person name="Gohl D.M."/>
        </authorList>
    </citation>
    <scope>NUCLEOTIDE SEQUENCE</scope>
    <source>
        <strain evidence="1">Duluth1</strain>
        <tissue evidence="1">Whole animal</tissue>
    </source>
</reference>
<comment type="caution">
    <text evidence="1">The sequence shown here is derived from an EMBL/GenBank/DDBJ whole genome shotgun (WGS) entry which is preliminary data.</text>
</comment>
<evidence type="ECO:0000313" key="1">
    <source>
        <dbReference type="EMBL" id="KAH3729066.1"/>
    </source>
</evidence>
<dbReference type="AlphaFoldDB" id="A0A9D4CRW5"/>
<name>A0A9D4CRW5_DREPO</name>
<accession>A0A9D4CRW5</accession>
<gene>
    <name evidence="1" type="ORF">DPMN_055029</name>
</gene>